<dbReference type="EMBL" id="CP030239">
    <property type="protein sequence ID" value="AWX94339.1"/>
    <property type="molecule type" value="Genomic_DNA"/>
</dbReference>
<dbReference type="Pfam" id="PF13660">
    <property type="entry name" value="DUF4147"/>
    <property type="match status" value="1"/>
</dbReference>
<dbReference type="PANTHER" id="PTHR12227">
    <property type="entry name" value="GLYCERATE KINASE"/>
    <property type="match status" value="1"/>
</dbReference>
<evidence type="ECO:0000313" key="3">
    <source>
        <dbReference type="EMBL" id="AWX94339.1"/>
    </source>
</evidence>
<feature type="region of interest" description="Disordered" evidence="1">
    <location>
        <begin position="44"/>
        <end position="63"/>
    </location>
</feature>
<dbReference type="Proteomes" id="UP000249922">
    <property type="component" value="Chromosome"/>
</dbReference>
<dbReference type="InterPro" id="IPR038614">
    <property type="entry name" value="GK_N_sf"/>
</dbReference>
<reference evidence="3 4" key="1">
    <citation type="submission" date="2018-06" db="EMBL/GenBank/DDBJ databases">
        <title>Complete genome sequence of Paracoccus mutanolyticus strain RSP-02 isolated from cellulosic waste.</title>
        <authorList>
            <person name="Amrutha R.N."/>
            <person name="Shrivastav A."/>
            <person name="Buddana S.K."/>
            <person name="Deshpande U."/>
            <person name="Prakasham R.S."/>
        </authorList>
    </citation>
    <scope>NUCLEOTIDE SEQUENCE [LARGE SCALE GENOMIC DNA]</scope>
    <source>
        <strain evidence="3 4">RSP-02</strain>
    </source>
</reference>
<proteinExistence type="predicted"/>
<protein>
    <recommendedName>
        <fullName evidence="2">MOFRL-associated domain-containing protein</fullName>
    </recommendedName>
</protein>
<sequence length="120" mass="12539">MNTVRKHLSCVKGGRLALAAWPAGVVTVVLSDIPGNNLAARCSGSGALDDPEEPAVQPSGKHLHHDPCPCPCRPVFSPRPSAAGAHCRDEDASRAMAAAPTDRRRGSALGMIAIWRRPGS</sequence>
<dbReference type="InterPro" id="IPR025286">
    <property type="entry name" value="MOFRL_assoc_dom"/>
</dbReference>
<evidence type="ECO:0000256" key="1">
    <source>
        <dbReference type="SAM" id="MobiDB-lite"/>
    </source>
</evidence>
<dbReference type="Gene3D" id="3.40.50.10180">
    <property type="entry name" value="Glycerate kinase, MOFRL-like N-terminal domain"/>
    <property type="match status" value="1"/>
</dbReference>
<dbReference type="SUPFAM" id="SSF82544">
    <property type="entry name" value="GckA/TtuD-like"/>
    <property type="match status" value="1"/>
</dbReference>
<dbReference type="PANTHER" id="PTHR12227:SF0">
    <property type="entry name" value="GLYCERATE KINASE"/>
    <property type="match status" value="1"/>
</dbReference>
<organism evidence="3 4">
    <name type="scientific">Paracoccus mutanolyticus</name>
    <dbReference type="NCBI Taxonomy" id="1499308"/>
    <lineage>
        <taxon>Bacteria</taxon>
        <taxon>Pseudomonadati</taxon>
        <taxon>Pseudomonadota</taxon>
        <taxon>Alphaproteobacteria</taxon>
        <taxon>Rhodobacterales</taxon>
        <taxon>Paracoccaceae</taxon>
        <taxon>Paracoccus</taxon>
    </lineage>
</organism>
<keyword evidence="4" id="KW-1185">Reference proteome</keyword>
<evidence type="ECO:0000259" key="2">
    <source>
        <dbReference type="Pfam" id="PF13660"/>
    </source>
</evidence>
<dbReference type="InterPro" id="IPR039760">
    <property type="entry name" value="MOFRL_protein"/>
</dbReference>
<gene>
    <name evidence="3" type="ORF">DPM13_01375</name>
</gene>
<accession>A0ABM6WUJ6</accession>
<dbReference type="RefSeq" id="WP_112888669.1">
    <property type="nucleotide sequence ID" value="NZ_CP030239.1"/>
</dbReference>
<feature type="domain" description="MOFRL-associated" evidence="2">
    <location>
        <begin position="1"/>
        <end position="50"/>
    </location>
</feature>
<evidence type="ECO:0000313" key="4">
    <source>
        <dbReference type="Proteomes" id="UP000249922"/>
    </source>
</evidence>
<name>A0ABM6WUJ6_9RHOB</name>